<sequence length="214" mass="22915">MRCRSRLHQAALRHRASGRSAESAHRRAPRRVRVHRGGVVSAGTEVLEASYRILQTPIGALLVASTGRGLVRIAFDNEDFDDVLDTLSQTLGAGLSQDPERLEDAARQIDEYLTGGRRTFDLTVDPTVLVGFRGAVQADLTAIAYGTTATYSQVAARLGRPRAVRAVGSACATNPVPLVLPCHRVVRSDGQLGGYRGGLATKAFLIALEADTAR</sequence>
<keyword evidence="6" id="KW-0227">DNA damage</keyword>
<dbReference type="GO" id="GO:0006281">
    <property type="term" value="P:DNA repair"/>
    <property type="evidence" value="ECO:0007669"/>
    <property type="project" value="UniProtKB-KW"/>
</dbReference>
<evidence type="ECO:0000256" key="9">
    <source>
        <dbReference type="SAM" id="MobiDB-lite"/>
    </source>
</evidence>
<evidence type="ECO:0000256" key="7">
    <source>
        <dbReference type="ARBA" id="ARBA00023204"/>
    </source>
</evidence>
<keyword evidence="4 12" id="KW-0489">Methyltransferase</keyword>
<evidence type="ECO:0000259" key="11">
    <source>
        <dbReference type="Pfam" id="PF02870"/>
    </source>
</evidence>
<evidence type="ECO:0000256" key="4">
    <source>
        <dbReference type="ARBA" id="ARBA00022603"/>
    </source>
</evidence>
<dbReference type="InterPro" id="IPR014048">
    <property type="entry name" value="MethylDNA_cys_MeTrfase_DNA-bd"/>
</dbReference>
<dbReference type="InterPro" id="IPR001497">
    <property type="entry name" value="MethylDNA_cys_MeTrfase_AS"/>
</dbReference>
<dbReference type="PANTHER" id="PTHR10815">
    <property type="entry name" value="METHYLATED-DNA--PROTEIN-CYSTEINE METHYLTRANSFERASE"/>
    <property type="match status" value="1"/>
</dbReference>
<dbReference type="KEGG" id="aji:C0Z10_09365"/>
<dbReference type="FunFam" id="1.10.10.10:FF:000214">
    <property type="entry name" value="Methylated-DNA--protein-cysteine methyltransferase"/>
    <property type="match status" value="1"/>
</dbReference>
<evidence type="ECO:0000256" key="5">
    <source>
        <dbReference type="ARBA" id="ARBA00022679"/>
    </source>
</evidence>
<dbReference type="InterPro" id="IPR008332">
    <property type="entry name" value="MethylG_MeTrfase_N"/>
</dbReference>
<comment type="catalytic activity">
    <reaction evidence="1">
        <text>a 4-O-methyl-thymidine in DNA + L-cysteinyl-[protein] = a thymidine in DNA + S-methyl-L-cysteinyl-[protein]</text>
        <dbReference type="Rhea" id="RHEA:53428"/>
        <dbReference type="Rhea" id="RHEA-COMP:10131"/>
        <dbReference type="Rhea" id="RHEA-COMP:10132"/>
        <dbReference type="Rhea" id="RHEA-COMP:13555"/>
        <dbReference type="Rhea" id="RHEA-COMP:13556"/>
        <dbReference type="ChEBI" id="CHEBI:29950"/>
        <dbReference type="ChEBI" id="CHEBI:82612"/>
        <dbReference type="ChEBI" id="CHEBI:137386"/>
        <dbReference type="ChEBI" id="CHEBI:137387"/>
        <dbReference type="EC" id="2.1.1.63"/>
    </reaction>
</comment>
<dbReference type="Pfam" id="PF02870">
    <property type="entry name" value="Methyltransf_1N"/>
    <property type="match status" value="1"/>
</dbReference>
<dbReference type="InterPro" id="IPR036631">
    <property type="entry name" value="MGMT_N_sf"/>
</dbReference>
<dbReference type="PROSITE" id="PS00374">
    <property type="entry name" value="MGMT"/>
    <property type="match status" value="1"/>
</dbReference>
<dbReference type="NCBIfam" id="TIGR00589">
    <property type="entry name" value="ogt"/>
    <property type="match status" value="1"/>
</dbReference>
<evidence type="ECO:0000256" key="2">
    <source>
        <dbReference type="ARBA" id="ARBA00008711"/>
    </source>
</evidence>
<dbReference type="EC" id="2.1.1.63" evidence="3"/>
<dbReference type="Pfam" id="PF01035">
    <property type="entry name" value="DNA_binding_1"/>
    <property type="match status" value="1"/>
</dbReference>
<dbReference type="Proteomes" id="UP000285875">
    <property type="component" value="Chromosome"/>
</dbReference>
<comment type="catalytic activity">
    <reaction evidence="8">
        <text>a 6-O-methyl-2'-deoxyguanosine in DNA + L-cysteinyl-[protein] = S-methyl-L-cysteinyl-[protein] + a 2'-deoxyguanosine in DNA</text>
        <dbReference type="Rhea" id="RHEA:24000"/>
        <dbReference type="Rhea" id="RHEA-COMP:10131"/>
        <dbReference type="Rhea" id="RHEA-COMP:10132"/>
        <dbReference type="Rhea" id="RHEA-COMP:11367"/>
        <dbReference type="Rhea" id="RHEA-COMP:11368"/>
        <dbReference type="ChEBI" id="CHEBI:29950"/>
        <dbReference type="ChEBI" id="CHEBI:82612"/>
        <dbReference type="ChEBI" id="CHEBI:85445"/>
        <dbReference type="ChEBI" id="CHEBI:85448"/>
        <dbReference type="EC" id="2.1.1.63"/>
    </reaction>
</comment>
<dbReference type="GO" id="GO:0003908">
    <property type="term" value="F:methylated-DNA-[protein]-cysteine S-methyltransferase activity"/>
    <property type="evidence" value="ECO:0007669"/>
    <property type="project" value="UniProtKB-EC"/>
</dbReference>
<evidence type="ECO:0000256" key="6">
    <source>
        <dbReference type="ARBA" id="ARBA00022763"/>
    </source>
</evidence>
<dbReference type="PANTHER" id="PTHR10815:SF13">
    <property type="entry name" value="METHYLATED-DNA--PROTEIN-CYSTEINE METHYLTRANSFERASE"/>
    <property type="match status" value="1"/>
</dbReference>
<feature type="region of interest" description="Disordered" evidence="9">
    <location>
        <begin position="11"/>
        <end position="31"/>
    </location>
</feature>
<evidence type="ECO:0000256" key="3">
    <source>
        <dbReference type="ARBA" id="ARBA00011918"/>
    </source>
</evidence>
<dbReference type="Gene3D" id="3.30.160.70">
    <property type="entry name" value="Methylated DNA-protein cysteine methyltransferase domain"/>
    <property type="match status" value="1"/>
</dbReference>
<dbReference type="InterPro" id="IPR036388">
    <property type="entry name" value="WH-like_DNA-bd_sf"/>
</dbReference>
<proteinExistence type="inferred from homology"/>
<dbReference type="AlphaFoldDB" id="A0A3T0S371"/>
<dbReference type="InterPro" id="IPR036217">
    <property type="entry name" value="MethylDNA_cys_MeTrfase_DNAb"/>
</dbReference>
<feature type="domain" description="Methylguanine DNA methyltransferase ribonuclease-like" evidence="11">
    <location>
        <begin position="51"/>
        <end position="126"/>
    </location>
</feature>
<dbReference type="Gene3D" id="1.10.10.10">
    <property type="entry name" value="Winged helix-like DNA-binding domain superfamily/Winged helix DNA-binding domain"/>
    <property type="match status" value="1"/>
</dbReference>
<feature type="domain" description="Methylated-DNA-[protein]-cysteine S-methyltransferase DNA binding" evidence="10">
    <location>
        <begin position="132"/>
        <end position="210"/>
    </location>
</feature>
<organism evidence="12 13">
    <name type="scientific">Acidipropionibacterium jensenii</name>
    <dbReference type="NCBI Taxonomy" id="1749"/>
    <lineage>
        <taxon>Bacteria</taxon>
        <taxon>Bacillati</taxon>
        <taxon>Actinomycetota</taxon>
        <taxon>Actinomycetes</taxon>
        <taxon>Propionibacteriales</taxon>
        <taxon>Propionibacteriaceae</taxon>
        <taxon>Acidipropionibacterium</taxon>
    </lineage>
</organism>
<dbReference type="EMBL" id="CP025570">
    <property type="protein sequence ID" value="AZZ40826.1"/>
    <property type="molecule type" value="Genomic_DNA"/>
</dbReference>
<evidence type="ECO:0000256" key="1">
    <source>
        <dbReference type="ARBA" id="ARBA00001286"/>
    </source>
</evidence>
<accession>A0A3T0S371</accession>
<keyword evidence="5 12" id="KW-0808">Transferase</keyword>
<comment type="similarity">
    <text evidence="2">Belongs to the MGMT family.</text>
</comment>
<keyword evidence="7" id="KW-0234">DNA repair</keyword>
<protein>
    <recommendedName>
        <fullName evidence="3">methylated-DNA--[protein]-cysteine S-methyltransferase</fullName>
        <ecNumber evidence="3">2.1.1.63</ecNumber>
    </recommendedName>
</protein>
<reference evidence="13" key="1">
    <citation type="submission" date="2017-12" db="EMBL/GenBank/DDBJ databases">
        <title>Whole genome sequencing of Acidipropionibacterium jensenii strains JS279 and JS280.</title>
        <authorList>
            <person name="Deptula P."/>
            <person name="Laine P."/>
            <person name="Smolander O.-P."/>
            <person name="Paulin L."/>
            <person name="Auvinen P."/>
            <person name="Varmanen P."/>
        </authorList>
    </citation>
    <scope>NUCLEOTIDE SEQUENCE [LARGE SCALE GENOMIC DNA]</scope>
    <source>
        <strain evidence="13">JS280</strain>
    </source>
</reference>
<dbReference type="CDD" id="cd06445">
    <property type="entry name" value="ATase"/>
    <property type="match status" value="1"/>
</dbReference>
<evidence type="ECO:0000313" key="13">
    <source>
        <dbReference type="Proteomes" id="UP000285875"/>
    </source>
</evidence>
<evidence type="ECO:0000256" key="8">
    <source>
        <dbReference type="ARBA" id="ARBA00049348"/>
    </source>
</evidence>
<name>A0A3T0S371_9ACTN</name>
<evidence type="ECO:0000259" key="10">
    <source>
        <dbReference type="Pfam" id="PF01035"/>
    </source>
</evidence>
<gene>
    <name evidence="12" type="ORF">C0Z10_09365</name>
</gene>
<dbReference type="SUPFAM" id="SSF46767">
    <property type="entry name" value="Methylated DNA-protein cysteine methyltransferase, C-terminal domain"/>
    <property type="match status" value="1"/>
</dbReference>
<dbReference type="GO" id="GO:0032259">
    <property type="term" value="P:methylation"/>
    <property type="evidence" value="ECO:0007669"/>
    <property type="project" value="UniProtKB-KW"/>
</dbReference>
<evidence type="ECO:0000313" key="12">
    <source>
        <dbReference type="EMBL" id="AZZ40826.1"/>
    </source>
</evidence>
<dbReference type="SUPFAM" id="SSF53155">
    <property type="entry name" value="Methylated DNA-protein cysteine methyltransferase domain"/>
    <property type="match status" value="1"/>
</dbReference>